<comment type="caution">
    <text evidence="6">The sequence shown here is derived from an EMBL/GenBank/DDBJ whole genome shotgun (WGS) entry which is preliminary data.</text>
</comment>
<dbReference type="CDD" id="cd07216">
    <property type="entry name" value="Pat17_PNPLA8_PNPLA9_like3"/>
    <property type="match status" value="1"/>
</dbReference>
<dbReference type="PANTHER" id="PTHR24185:SF1">
    <property type="entry name" value="CALCIUM-INDEPENDENT PHOSPHOLIPASE A2-GAMMA"/>
    <property type="match status" value="1"/>
</dbReference>
<accession>A0A8K0X0F4</accession>
<keyword evidence="1 4" id="KW-0378">Hydrolase</keyword>
<evidence type="ECO:0000313" key="7">
    <source>
        <dbReference type="Proteomes" id="UP000813385"/>
    </source>
</evidence>
<evidence type="ECO:0000256" key="4">
    <source>
        <dbReference type="PROSITE-ProRule" id="PRU01161"/>
    </source>
</evidence>
<feature type="short sequence motif" description="GXGXXG" evidence="4">
    <location>
        <begin position="13"/>
        <end position="18"/>
    </location>
</feature>
<organism evidence="6 7">
    <name type="scientific">Plectosphaerella cucumerina</name>
    <dbReference type="NCBI Taxonomy" id="40658"/>
    <lineage>
        <taxon>Eukaryota</taxon>
        <taxon>Fungi</taxon>
        <taxon>Dikarya</taxon>
        <taxon>Ascomycota</taxon>
        <taxon>Pezizomycotina</taxon>
        <taxon>Sordariomycetes</taxon>
        <taxon>Hypocreomycetidae</taxon>
        <taxon>Glomerellales</taxon>
        <taxon>Plectosphaerellaceae</taxon>
        <taxon>Plectosphaerella</taxon>
    </lineage>
</organism>
<proteinExistence type="predicted"/>
<feature type="active site" description="Nucleophile" evidence="4">
    <location>
        <position position="51"/>
    </location>
</feature>
<feature type="active site" description="Proton acceptor" evidence="4">
    <location>
        <position position="194"/>
    </location>
</feature>
<keyword evidence="6" id="KW-0808">Transferase</keyword>
<keyword evidence="7" id="KW-1185">Reference proteome</keyword>
<evidence type="ECO:0000313" key="6">
    <source>
        <dbReference type="EMBL" id="KAH7354440.1"/>
    </source>
</evidence>
<feature type="domain" description="PNPLA" evidence="5">
    <location>
        <begin position="9"/>
        <end position="207"/>
    </location>
</feature>
<dbReference type="Gene3D" id="3.40.1090.10">
    <property type="entry name" value="Cytosolic phospholipase A2 catalytic domain"/>
    <property type="match status" value="1"/>
</dbReference>
<evidence type="ECO:0000256" key="2">
    <source>
        <dbReference type="ARBA" id="ARBA00022963"/>
    </source>
</evidence>
<dbReference type="GO" id="GO:0019369">
    <property type="term" value="P:arachidonate metabolic process"/>
    <property type="evidence" value="ECO:0007669"/>
    <property type="project" value="TreeGrafter"/>
</dbReference>
<dbReference type="SUPFAM" id="SSF52151">
    <property type="entry name" value="FabD/lysophospholipase-like"/>
    <property type="match status" value="1"/>
</dbReference>
<dbReference type="GO" id="GO:0016042">
    <property type="term" value="P:lipid catabolic process"/>
    <property type="evidence" value="ECO:0007669"/>
    <property type="project" value="UniProtKB-UniRule"/>
</dbReference>
<dbReference type="InterPro" id="IPR016035">
    <property type="entry name" value="Acyl_Trfase/lysoPLipase"/>
</dbReference>
<evidence type="ECO:0000256" key="3">
    <source>
        <dbReference type="ARBA" id="ARBA00023098"/>
    </source>
</evidence>
<sequence>MSEQSLSLLALDGGGVRGLSSLLILRGLMEAIDPHNPPKPCDVFDMIGGTSTGGIIAIMLGRLRMSVDECIDRYIRLSDTVFKKTSYLPVRVDGRVKARFGTKALEQVVKQTVAELWHGDVLSRFLTCRCLRFVCTTSSSDITHTTKLSSYLNPRRSNDLLPTTKIWEAVRATSAASTFFDPITLGPFGELFTDGATGANNPVRELWTEAGDVWHHLGPLNTSLKCIVSIGTGQSGVPEFGDSLVDVAKALKQLAEHSDLVSEDRYFRLNVGRALQGIGLEEAAKVPEIAGATRAYLSSEAVADLVQRCANSLRQRCKFFPVSDIHPITC</sequence>
<gene>
    <name evidence="6" type="ORF">B0T11DRAFT_307676</name>
</gene>
<dbReference type="GO" id="GO:0047499">
    <property type="term" value="F:calcium-independent phospholipase A2 activity"/>
    <property type="evidence" value="ECO:0007669"/>
    <property type="project" value="TreeGrafter"/>
</dbReference>
<protein>
    <submittedName>
        <fullName evidence="6">Acyl transferase/acyl hydrolase/lysophospholipase</fullName>
    </submittedName>
</protein>
<dbReference type="PANTHER" id="PTHR24185">
    <property type="entry name" value="CALCIUM-INDEPENDENT PHOSPHOLIPASE A2-GAMMA"/>
    <property type="match status" value="1"/>
</dbReference>
<dbReference type="GO" id="GO:0046486">
    <property type="term" value="P:glycerolipid metabolic process"/>
    <property type="evidence" value="ECO:0007669"/>
    <property type="project" value="UniProtKB-ARBA"/>
</dbReference>
<keyword evidence="3 4" id="KW-0443">Lipid metabolism</keyword>
<dbReference type="InterPro" id="IPR002641">
    <property type="entry name" value="PNPLA_dom"/>
</dbReference>
<dbReference type="Pfam" id="PF01734">
    <property type="entry name" value="Patatin"/>
    <property type="match status" value="1"/>
</dbReference>
<name>A0A8K0X0F4_9PEZI</name>
<feature type="short sequence motif" description="GXSXG" evidence="4">
    <location>
        <begin position="49"/>
        <end position="53"/>
    </location>
</feature>
<feature type="short sequence motif" description="DGA/G" evidence="4">
    <location>
        <begin position="194"/>
        <end position="196"/>
    </location>
</feature>
<dbReference type="GO" id="GO:0016020">
    <property type="term" value="C:membrane"/>
    <property type="evidence" value="ECO:0007669"/>
    <property type="project" value="TreeGrafter"/>
</dbReference>
<evidence type="ECO:0000259" key="5">
    <source>
        <dbReference type="PROSITE" id="PS51635"/>
    </source>
</evidence>
<reference evidence="6" key="1">
    <citation type="journal article" date="2021" name="Nat. Commun.">
        <title>Genetic determinants of endophytism in the Arabidopsis root mycobiome.</title>
        <authorList>
            <person name="Mesny F."/>
            <person name="Miyauchi S."/>
            <person name="Thiergart T."/>
            <person name="Pickel B."/>
            <person name="Atanasova L."/>
            <person name="Karlsson M."/>
            <person name="Huettel B."/>
            <person name="Barry K.W."/>
            <person name="Haridas S."/>
            <person name="Chen C."/>
            <person name="Bauer D."/>
            <person name="Andreopoulos W."/>
            <person name="Pangilinan J."/>
            <person name="LaButti K."/>
            <person name="Riley R."/>
            <person name="Lipzen A."/>
            <person name="Clum A."/>
            <person name="Drula E."/>
            <person name="Henrissat B."/>
            <person name="Kohler A."/>
            <person name="Grigoriev I.V."/>
            <person name="Martin F.M."/>
            <person name="Hacquard S."/>
        </authorList>
    </citation>
    <scope>NUCLEOTIDE SEQUENCE</scope>
    <source>
        <strain evidence="6">MPI-CAGE-AT-0016</strain>
    </source>
</reference>
<evidence type="ECO:0000256" key="1">
    <source>
        <dbReference type="ARBA" id="ARBA00022801"/>
    </source>
</evidence>
<dbReference type="AlphaFoldDB" id="A0A8K0X0F4"/>
<keyword evidence="2 4" id="KW-0442">Lipid degradation</keyword>
<dbReference type="GO" id="GO:0016740">
    <property type="term" value="F:transferase activity"/>
    <property type="evidence" value="ECO:0007669"/>
    <property type="project" value="UniProtKB-KW"/>
</dbReference>
<dbReference type="OrthoDB" id="1658288at2759"/>
<dbReference type="Proteomes" id="UP000813385">
    <property type="component" value="Unassembled WGS sequence"/>
</dbReference>
<dbReference type="EMBL" id="JAGPXD010000005">
    <property type="protein sequence ID" value="KAH7354440.1"/>
    <property type="molecule type" value="Genomic_DNA"/>
</dbReference>
<dbReference type="PROSITE" id="PS51635">
    <property type="entry name" value="PNPLA"/>
    <property type="match status" value="1"/>
</dbReference>